<dbReference type="GO" id="GO:0003677">
    <property type="term" value="F:DNA binding"/>
    <property type="evidence" value="ECO:0007669"/>
    <property type="project" value="InterPro"/>
</dbReference>
<dbReference type="Gene3D" id="1.10.260.40">
    <property type="entry name" value="lambda repressor-like DNA-binding domains"/>
    <property type="match status" value="1"/>
</dbReference>
<accession>A0A4Q9HY58</accession>
<dbReference type="InterPro" id="IPR001387">
    <property type="entry name" value="Cro/C1-type_HTH"/>
</dbReference>
<feature type="compositionally biased region" description="Low complexity" evidence="1">
    <location>
        <begin position="119"/>
        <end position="147"/>
    </location>
</feature>
<dbReference type="CDD" id="cd00093">
    <property type="entry name" value="HTH_XRE"/>
    <property type="match status" value="1"/>
</dbReference>
<evidence type="ECO:0000313" key="3">
    <source>
        <dbReference type="EMBL" id="TBO60207.1"/>
    </source>
</evidence>
<reference evidence="3 4" key="1">
    <citation type="submission" date="2019-02" db="EMBL/GenBank/DDBJ databases">
        <title>Draft Genome Sequence of Streptomyces sp. AM-2504, identified by 16S rRNA comparative analysis as a Streptomyces Kasugaensis strain.</title>
        <authorList>
            <person name="Napolioni V."/>
            <person name="Giuliodori A.M."/>
            <person name="Spurio R."/>
            <person name="Fabbretti A."/>
        </authorList>
    </citation>
    <scope>NUCLEOTIDE SEQUENCE [LARGE SCALE GENOMIC DNA]</scope>
    <source>
        <strain evidence="3 4">AM-2504</strain>
    </source>
</reference>
<feature type="region of interest" description="Disordered" evidence="1">
    <location>
        <begin position="353"/>
        <end position="375"/>
    </location>
</feature>
<keyword evidence="4" id="KW-1185">Reference proteome</keyword>
<feature type="region of interest" description="Disordered" evidence="1">
    <location>
        <begin position="114"/>
        <end position="166"/>
    </location>
</feature>
<dbReference type="NCBIfam" id="NF047542">
    <property type="entry name" value="telomere_Tap"/>
    <property type="match status" value="1"/>
</dbReference>
<dbReference type="InterPro" id="IPR010982">
    <property type="entry name" value="Lambda_DNA-bd_dom_sf"/>
</dbReference>
<proteinExistence type="predicted"/>
<dbReference type="AlphaFoldDB" id="A0A4Q9HY58"/>
<name>A0A4Q9HY58_STRKA</name>
<comment type="caution">
    <text evidence="3">The sequence shown here is derived from an EMBL/GenBank/DDBJ whole genome shotgun (WGS) entry which is preliminary data.</text>
</comment>
<evidence type="ECO:0000313" key="4">
    <source>
        <dbReference type="Proteomes" id="UP000292452"/>
    </source>
</evidence>
<dbReference type="Proteomes" id="UP000292452">
    <property type="component" value="Unassembled WGS sequence"/>
</dbReference>
<dbReference type="PROSITE" id="PS50943">
    <property type="entry name" value="HTH_CROC1"/>
    <property type="match status" value="1"/>
</dbReference>
<evidence type="ECO:0000259" key="2">
    <source>
        <dbReference type="PROSITE" id="PS50943"/>
    </source>
</evidence>
<protein>
    <submittedName>
        <fullName evidence="3">XRE family transcriptional regulator</fullName>
    </submittedName>
</protein>
<sequence length="741" mass="79409">MSKMFDAVDALVASRAPLPPAEERKRLRVAHGLTLDDVAGALEVRRATVSAWESTKKLTEPRGPEREAYARLLKQLAELYPASVPATFTGAPAPAGARSLSTGEASEAAVMTATENTQTPTAPAPVAAAPAAASRPASTTRPSTSRRPGARKAALAGVPAGGTDPRFENGPLAVVDVEDGQVLAHCTGGLVLDVPAKSIPALVDWTLREAKLGAPKLSGPGKDADPLIVLTPSALERYGLPVTLTEEERLAGRLPEGHKVIKQLVRAEWKLTKRGFGPWARIYRPATGSERACVQLCIPSWQALDTRHWDTAGQLPPAELARVLGVYASRVMTPRGSTAVTGLELMTALHPATRASGPDADGKRHSEHNPGSLGKDAIDPLHFPPCEVPDGHPVLKDVPRFHVRGPAEKLFEEAYDWARPMTDAECTLRHLVGVDVNMAFAAGANGLPVGLGEATHVTSPVFDPKLPGSWLVDLSHVDLSRVKVGKGWVELDGSLLPSPFTPKGGAPTGPAWYATPTVAYAVELGYEVRPTEAWVRREAGRYLDGWYNRLRDGYLATMADLGVDAGLAPADFLAAMDGYKARDPGLTIVTTAIKATVKGGIGKLRERPRGEGWRSGEPWRALSRPTWRPDIRAAVISRTRINLHRKIVRHAAFTGQYPIAILSDCVVYAANGPSPLDFLPYREGKPLPGGFKLGINPGLVKHEGTQSVLWGEEVRDRFNAPELNLARYIKDGTVTDVDNGE</sequence>
<dbReference type="RefSeq" id="WP_131122662.1">
    <property type="nucleotide sequence ID" value="NZ_SIXH01000048.1"/>
</dbReference>
<gene>
    <name evidence="3" type="ORF">EYS09_07855</name>
</gene>
<organism evidence="3 4">
    <name type="scientific">Streptomyces kasugaensis</name>
    <dbReference type="NCBI Taxonomy" id="1946"/>
    <lineage>
        <taxon>Bacteria</taxon>
        <taxon>Bacillati</taxon>
        <taxon>Actinomycetota</taxon>
        <taxon>Actinomycetes</taxon>
        <taxon>Kitasatosporales</taxon>
        <taxon>Streptomycetaceae</taxon>
        <taxon>Streptomyces</taxon>
    </lineage>
</organism>
<feature type="domain" description="HTH cro/C1-type" evidence="2">
    <location>
        <begin position="25"/>
        <end position="54"/>
    </location>
</feature>
<evidence type="ECO:0000256" key="1">
    <source>
        <dbReference type="SAM" id="MobiDB-lite"/>
    </source>
</evidence>
<dbReference type="EMBL" id="SIXH01000048">
    <property type="protein sequence ID" value="TBO60207.1"/>
    <property type="molecule type" value="Genomic_DNA"/>
</dbReference>